<reference evidence="2" key="1">
    <citation type="submission" date="2020-09" db="EMBL/GenBank/DDBJ databases">
        <title>Nocardioides sp. strain MJB4 16S ribosomal RNA gene Genome sequencing and assembly.</title>
        <authorList>
            <person name="Kim I."/>
        </authorList>
    </citation>
    <scope>NUCLEOTIDE SEQUENCE</scope>
    <source>
        <strain evidence="2">MJB4</strain>
    </source>
</reference>
<evidence type="ECO:0000313" key="3">
    <source>
        <dbReference type="Proteomes" id="UP000616839"/>
    </source>
</evidence>
<gene>
    <name evidence="2" type="ORF">IE331_10545</name>
</gene>
<dbReference type="AlphaFoldDB" id="A0A927Q018"/>
<evidence type="ECO:0000313" key="2">
    <source>
        <dbReference type="EMBL" id="MBD8870060.1"/>
    </source>
</evidence>
<feature type="domain" description="Aminoglycoside phosphotransferase" evidence="1">
    <location>
        <begin position="5"/>
        <end position="233"/>
    </location>
</feature>
<dbReference type="Proteomes" id="UP000616839">
    <property type="component" value="Unassembled WGS sequence"/>
</dbReference>
<dbReference type="InterPro" id="IPR051678">
    <property type="entry name" value="AGP_Transferase"/>
</dbReference>
<dbReference type="SUPFAM" id="SSF56112">
    <property type="entry name" value="Protein kinase-like (PK-like)"/>
    <property type="match status" value="1"/>
</dbReference>
<organism evidence="2 3">
    <name type="scientific">Nocardioides donggukensis</name>
    <dbReference type="NCBI Taxonomy" id="2774019"/>
    <lineage>
        <taxon>Bacteria</taxon>
        <taxon>Bacillati</taxon>
        <taxon>Actinomycetota</taxon>
        <taxon>Actinomycetes</taxon>
        <taxon>Propionibacteriales</taxon>
        <taxon>Nocardioidaceae</taxon>
        <taxon>Nocardioides</taxon>
    </lineage>
</organism>
<dbReference type="Pfam" id="PF01636">
    <property type="entry name" value="APH"/>
    <property type="match status" value="1"/>
</dbReference>
<name>A0A927Q018_9ACTN</name>
<sequence length="294" mass="31073">MTGLAPLEGGFSGETFAAGDGLVVRIHAGRSRARGPLAVDIDAAVLHLVRGLLPVPTVVEVRRPVPEADLPALMVTTRLPGTRLDLVLPHADAELRRRIGTSVGGLLRTLRGIPFLSGGEFTDAALTVCPVPEATDLRTWVEKHLHGTALSAWPAGDVAGLLSLADRAQDLLDPTERVCLVHGDVNPKNLLVDPGTGEVTGLVDWEYAHAGSPYADLGNLLRFERDPELASAVLSQVDGTNAELVERARAADLLALVELASRRPENPVAERAHGLLTAMVRANDLHAAPPRVAG</sequence>
<comment type="caution">
    <text evidence="2">The sequence shown here is derived from an EMBL/GenBank/DDBJ whole genome shotgun (WGS) entry which is preliminary data.</text>
</comment>
<accession>A0A927Q018</accession>
<dbReference type="InterPro" id="IPR011009">
    <property type="entry name" value="Kinase-like_dom_sf"/>
</dbReference>
<dbReference type="EMBL" id="JACYXZ010000003">
    <property type="protein sequence ID" value="MBD8870060.1"/>
    <property type="molecule type" value="Genomic_DNA"/>
</dbReference>
<dbReference type="Gene3D" id="3.90.1200.10">
    <property type="match status" value="1"/>
</dbReference>
<evidence type="ECO:0000259" key="1">
    <source>
        <dbReference type="Pfam" id="PF01636"/>
    </source>
</evidence>
<dbReference type="InterPro" id="IPR002575">
    <property type="entry name" value="Aminoglycoside_PTrfase"/>
</dbReference>
<protein>
    <submittedName>
        <fullName evidence="2">Phosphotransferase</fullName>
    </submittedName>
</protein>
<dbReference type="PANTHER" id="PTHR21310">
    <property type="entry name" value="AMINOGLYCOSIDE PHOSPHOTRANSFERASE-RELATED-RELATED"/>
    <property type="match status" value="1"/>
</dbReference>
<proteinExistence type="predicted"/>
<keyword evidence="3" id="KW-1185">Reference proteome</keyword>